<dbReference type="AlphaFoldDB" id="A0A318KD32"/>
<evidence type="ECO:0000256" key="1">
    <source>
        <dbReference type="SAM" id="Phobius"/>
    </source>
</evidence>
<comment type="caution">
    <text evidence="2">The sequence shown here is derived from an EMBL/GenBank/DDBJ whole genome shotgun (WGS) entry which is preliminary data.</text>
</comment>
<evidence type="ECO:0000313" key="3">
    <source>
        <dbReference type="Proteomes" id="UP000247569"/>
    </source>
</evidence>
<accession>A0A318KD32</accession>
<protein>
    <recommendedName>
        <fullName evidence="4">DUF3311 domain-containing protein</fullName>
    </recommendedName>
</protein>
<evidence type="ECO:0008006" key="4">
    <source>
        <dbReference type="Google" id="ProtNLM"/>
    </source>
</evidence>
<organism evidence="2 3">
    <name type="scientific">Nocardia tenerifensis</name>
    <dbReference type="NCBI Taxonomy" id="228006"/>
    <lineage>
        <taxon>Bacteria</taxon>
        <taxon>Bacillati</taxon>
        <taxon>Actinomycetota</taxon>
        <taxon>Actinomycetes</taxon>
        <taxon>Mycobacteriales</taxon>
        <taxon>Nocardiaceae</taxon>
        <taxon>Nocardia</taxon>
    </lineage>
</organism>
<dbReference type="EMBL" id="QJKF01000001">
    <property type="protein sequence ID" value="PXX71757.1"/>
    <property type="molecule type" value="Genomic_DNA"/>
</dbReference>
<keyword evidence="1" id="KW-0812">Transmembrane</keyword>
<dbReference type="RefSeq" id="WP_063713433.1">
    <property type="nucleotide sequence ID" value="NZ_QJKF01000001.1"/>
</dbReference>
<keyword evidence="1" id="KW-0472">Membrane</keyword>
<proteinExistence type="predicted"/>
<gene>
    <name evidence="2" type="ORF">DFR70_1011191</name>
</gene>
<keyword evidence="3" id="KW-1185">Reference proteome</keyword>
<feature type="transmembrane region" description="Helical" evidence="1">
    <location>
        <begin position="7"/>
        <end position="27"/>
    </location>
</feature>
<sequence length="75" mass="8506">MHHNRDAVVLLPLIPAVALVATPWLPFVNTTELWFGLPAMMVWTTLWALAIVPSLAAVEWRRTRRTDVRSEEEAA</sequence>
<name>A0A318KD32_9NOCA</name>
<reference evidence="2 3" key="1">
    <citation type="submission" date="2018-05" db="EMBL/GenBank/DDBJ databases">
        <title>Genomic Encyclopedia of Type Strains, Phase IV (KMG-IV): sequencing the most valuable type-strain genomes for metagenomic binning, comparative biology and taxonomic classification.</title>
        <authorList>
            <person name="Goeker M."/>
        </authorList>
    </citation>
    <scope>NUCLEOTIDE SEQUENCE [LARGE SCALE GENOMIC DNA]</scope>
    <source>
        <strain evidence="2 3">DSM 44704</strain>
    </source>
</reference>
<feature type="transmembrane region" description="Helical" evidence="1">
    <location>
        <begin position="33"/>
        <end position="58"/>
    </location>
</feature>
<keyword evidence="1" id="KW-1133">Transmembrane helix</keyword>
<evidence type="ECO:0000313" key="2">
    <source>
        <dbReference type="EMBL" id="PXX71757.1"/>
    </source>
</evidence>
<dbReference type="Proteomes" id="UP000247569">
    <property type="component" value="Unassembled WGS sequence"/>
</dbReference>